<keyword evidence="4" id="KW-1185">Reference proteome</keyword>
<protein>
    <submittedName>
        <fullName evidence="3">Uncharacterized protein</fullName>
    </submittedName>
</protein>
<sequence length="253" mass="27751">MGREFPAAENNHPFITISLFIACFAATIAVVSSLCGALSRKKQPSSPVAGNEIQENVPSPNDHNNNNNGSPSKDTFFAVPVQSASGPENAMQNEEVLQQPLPPPPGMQRLSGIGAASYHFRSNSSASSSSQRKLPTSMSMRVLGKSRQASRRDLQDNNNNNNNNNNNSEFKKKEKKLKHEDSVWKKTIILGEKCKVPDEDEDTILYDEKGNRISTYHRKSTSMALSRQGSNIDADAISTSCEGQKDELVLRNS</sequence>
<keyword evidence="2" id="KW-1133">Transmembrane helix</keyword>
<dbReference type="PROSITE" id="PS51257">
    <property type="entry name" value="PROKAR_LIPOPROTEIN"/>
    <property type="match status" value="1"/>
</dbReference>
<dbReference type="PANTHER" id="PTHR36801:SF3">
    <property type="entry name" value="OS06G0150300 PROTEIN"/>
    <property type="match status" value="1"/>
</dbReference>
<feature type="region of interest" description="Disordered" evidence="1">
    <location>
        <begin position="41"/>
        <end position="177"/>
    </location>
</feature>
<organism evidence="3 4">
    <name type="scientific">Cinchona calisaya</name>
    <dbReference type="NCBI Taxonomy" id="153742"/>
    <lineage>
        <taxon>Eukaryota</taxon>
        <taxon>Viridiplantae</taxon>
        <taxon>Streptophyta</taxon>
        <taxon>Embryophyta</taxon>
        <taxon>Tracheophyta</taxon>
        <taxon>Spermatophyta</taxon>
        <taxon>Magnoliopsida</taxon>
        <taxon>eudicotyledons</taxon>
        <taxon>Gunneridae</taxon>
        <taxon>Pentapetalae</taxon>
        <taxon>asterids</taxon>
        <taxon>lamiids</taxon>
        <taxon>Gentianales</taxon>
        <taxon>Rubiaceae</taxon>
        <taxon>Cinchonoideae</taxon>
        <taxon>Cinchoneae</taxon>
        <taxon>Cinchona</taxon>
    </lineage>
</organism>
<proteinExistence type="predicted"/>
<evidence type="ECO:0000313" key="3">
    <source>
        <dbReference type="EMBL" id="KAL3498658.1"/>
    </source>
</evidence>
<evidence type="ECO:0000256" key="2">
    <source>
        <dbReference type="SAM" id="Phobius"/>
    </source>
</evidence>
<feature type="transmembrane region" description="Helical" evidence="2">
    <location>
        <begin position="14"/>
        <end position="38"/>
    </location>
</feature>
<name>A0ABD2XU74_9GENT</name>
<evidence type="ECO:0000256" key="1">
    <source>
        <dbReference type="SAM" id="MobiDB-lite"/>
    </source>
</evidence>
<accession>A0ABD2XU74</accession>
<reference evidence="3 4" key="1">
    <citation type="submission" date="2024-11" db="EMBL/GenBank/DDBJ databases">
        <title>A near-complete genome assembly of Cinchona calisaya.</title>
        <authorList>
            <person name="Lian D.C."/>
            <person name="Zhao X.W."/>
            <person name="Wei L."/>
        </authorList>
    </citation>
    <scope>NUCLEOTIDE SEQUENCE [LARGE SCALE GENOMIC DNA]</scope>
    <source>
        <tissue evidence="3">Nenye</tissue>
    </source>
</reference>
<keyword evidence="2" id="KW-0812">Transmembrane</keyword>
<feature type="compositionally biased region" description="Low complexity" evidence="1">
    <location>
        <begin position="56"/>
        <end position="72"/>
    </location>
</feature>
<dbReference type="Proteomes" id="UP001630127">
    <property type="component" value="Unassembled WGS sequence"/>
</dbReference>
<evidence type="ECO:0000313" key="4">
    <source>
        <dbReference type="Proteomes" id="UP001630127"/>
    </source>
</evidence>
<feature type="compositionally biased region" description="Low complexity" evidence="1">
    <location>
        <begin position="157"/>
        <end position="167"/>
    </location>
</feature>
<dbReference type="AlphaFoldDB" id="A0ABD2XU74"/>
<keyword evidence="2" id="KW-0472">Membrane</keyword>
<comment type="caution">
    <text evidence="3">The sequence shown here is derived from an EMBL/GenBank/DDBJ whole genome shotgun (WGS) entry which is preliminary data.</text>
</comment>
<gene>
    <name evidence="3" type="ORF">ACH5RR_041390</name>
</gene>
<dbReference type="PANTHER" id="PTHR36801">
    <property type="entry name" value="OS06G0150200 PROTEIN"/>
    <property type="match status" value="1"/>
</dbReference>
<dbReference type="EMBL" id="JBJUIK010000017">
    <property type="protein sequence ID" value="KAL3498658.1"/>
    <property type="molecule type" value="Genomic_DNA"/>
</dbReference>
<feature type="compositionally biased region" description="Polar residues" evidence="1">
    <location>
        <begin position="82"/>
        <end position="96"/>
    </location>
</feature>